<dbReference type="AlphaFoldDB" id="A0A9P4IQG7"/>
<dbReference type="Proteomes" id="UP000799772">
    <property type="component" value="Unassembled WGS sequence"/>
</dbReference>
<feature type="transmembrane region" description="Helical" evidence="3">
    <location>
        <begin position="36"/>
        <end position="56"/>
    </location>
</feature>
<dbReference type="GO" id="GO:0043386">
    <property type="term" value="P:mycotoxin biosynthetic process"/>
    <property type="evidence" value="ECO:0007669"/>
    <property type="project" value="InterPro"/>
</dbReference>
<sequence length="267" mass="30823">MAKNYSDVLFNSSEDEKPLLEEEQVIKRYTSRATSWNCLLAAACGYMLGVGSSLLFKERFICTDPSLALWSPANGAVKWKTVTSDRYFFTRSPYMGTDIERLDAMWADLYDYGTSAISPAENSKLLNSTLPSPKDNNTYVVELQVFHDLHCLNMIRKTAYPDQYPEMWEYYENGTVNHNSLPSFHLDHCIDSLRQGLMCTADVTPVVFHHNADDPYHIFPQIWSTRTCRDFDRIKEWAIDRQIERWKLDLDVNTKIVPAEDLSETFG</sequence>
<evidence type="ECO:0000256" key="3">
    <source>
        <dbReference type="SAM" id="Phobius"/>
    </source>
</evidence>
<evidence type="ECO:0000313" key="5">
    <source>
        <dbReference type="Proteomes" id="UP000799772"/>
    </source>
</evidence>
<keyword evidence="3" id="KW-0472">Membrane</keyword>
<evidence type="ECO:0008006" key="6">
    <source>
        <dbReference type="Google" id="ProtNLM"/>
    </source>
</evidence>
<reference evidence="4" key="1">
    <citation type="journal article" date="2020" name="Stud. Mycol.">
        <title>101 Dothideomycetes genomes: a test case for predicting lifestyles and emergence of pathogens.</title>
        <authorList>
            <person name="Haridas S."/>
            <person name="Albert R."/>
            <person name="Binder M."/>
            <person name="Bloem J."/>
            <person name="Labutti K."/>
            <person name="Salamov A."/>
            <person name="Andreopoulos B."/>
            <person name="Baker S."/>
            <person name="Barry K."/>
            <person name="Bills G."/>
            <person name="Bluhm B."/>
            <person name="Cannon C."/>
            <person name="Castanera R."/>
            <person name="Culley D."/>
            <person name="Daum C."/>
            <person name="Ezra D."/>
            <person name="Gonzalez J."/>
            <person name="Henrissat B."/>
            <person name="Kuo A."/>
            <person name="Liang C."/>
            <person name="Lipzen A."/>
            <person name="Lutzoni F."/>
            <person name="Magnuson J."/>
            <person name="Mondo S."/>
            <person name="Nolan M."/>
            <person name="Ohm R."/>
            <person name="Pangilinan J."/>
            <person name="Park H.-J."/>
            <person name="Ramirez L."/>
            <person name="Alfaro M."/>
            <person name="Sun H."/>
            <person name="Tritt A."/>
            <person name="Yoshinaga Y."/>
            <person name="Zwiers L.-H."/>
            <person name="Turgeon B."/>
            <person name="Goodwin S."/>
            <person name="Spatafora J."/>
            <person name="Crous P."/>
            <person name="Grigoriev I."/>
        </authorList>
    </citation>
    <scope>NUCLEOTIDE SEQUENCE</scope>
    <source>
        <strain evidence="4">CBS 133067</strain>
    </source>
</reference>
<evidence type="ECO:0000256" key="2">
    <source>
        <dbReference type="ARBA" id="ARBA00035112"/>
    </source>
</evidence>
<name>A0A9P4IQG7_9PEZI</name>
<keyword evidence="3" id="KW-1133">Transmembrane helix</keyword>
<dbReference type="PANTHER" id="PTHR33365:SF4">
    <property type="entry name" value="CYCLOCHLOROTINE BIOSYNTHESIS PROTEIN O"/>
    <property type="match status" value="1"/>
</dbReference>
<comment type="similarity">
    <text evidence="2">Belongs to the ustYa family.</text>
</comment>
<evidence type="ECO:0000256" key="1">
    <source>
        <dbReference type="ARBA" id="ARBA00004685"/>
    </source>
</evidence>
<keyword evidence="3" id="KW-0812">Transmembrane</keyword>
<dbReference type="Pfam" id="PF11807">
    <property type="entry name" value="UstYa"/>
    <property type="match status" value="1"/>
</dbReference>
<dbReference type="OrthoDB" id="3687641at2759"/>
<keyword evidence="5" id="KW-1185">Reference proteome</keyword>
<organism evidence="4 5">
    <name type="scientific">Rhizodiscina lignyota</name>
    <dbReference type="NCBI Taxonomy" id="1504668"/>
    <lineage>
        <taxon>Eukaryota</taxon>
        <taxon>Fungi</taxon>
        <taxon>Dikarya</taxon>
        <taxon>Ascomycota</taxon>
        <taxon>Pezizomycotina</taxon>
        <taxon>Dothideomycetes</taxon>
        <taxon>Pleosporomycetidae</taxon>
        <taxon>Aulographales</taxon>
        <taxon>Rhizodiscinaceae</taxon>
        <taxon>Rhizodiscina</taxon>
    </lineage>
</organism>
<comment type="pathway">
    <text evidence="1">Mycotoxin biosynthesis.</text>
</comment>
<dbReference type="EMBL" id="ML978122">
    <property type="protein sequence ID" value="KAF2102662.1"/>
    <property type="molecule type" value="Genomic_DNA"/>
</dbReference>
<dbReference type="InterPro" id="IPR021765">
    <property type="entry name" value="UstYa-like"/>
</dbReference>
<evidence type="ECO:0000313" key="4">
    <source>
        <dbReference type="EMBL" id="KAF2102662.1"/>
    </source>
</evidence>
<comment type="caution">
    <text evidence="4">The sequence shown here is derived from an EMBL/GenBank/DDBJ whole genome shotgun (WGS) entry which is preliminary data.</text>
</comment>
<gene>
    <name evidence="4" type="ORF">NA57DRAFT_71651</name>
</gene>
<proteinExistence type="inferred from homology"/>
<accession>A0A9P4IQG7</accession>
<protein>
    <recommendedName>
        <fullName evidence="6">Tat pathway signal sequence</fullName>
    </recommendedName>
</protein>
<dbReference type="PANTHER" id="PTHR33365">
    <property type="entry name" value="YALI0B05434P"/>
    <property type="match status" value="1"/>
</dbReference>